<keyword evidence="1" id="KW-1133">Transmembrane helix</keyword>
<proteinExistence type="predicted"/>
<keyword evidence="4" id="KW-1185">Reference proteome</keyword>
<dbReference type="Gene3D" id="6.10.140.1340">
    <property type="match status" value="1"/>
</dbReference>
<keyword evidence="1" id="KW-0812">Transmembrane</keyword>
<evidence type="ECO:0000313" key="4">
    <source>
        <dbReference type="Proteomes" id="UP000503399"/>
    </source>
</evidence>
<feature type="domain" description="Inner membrane protein YgaP-like transmembrane" evidence="2">
    <location>
        <begin position="1"/>
        <end position="66"/>
    </location>
</feature>
<gene>
    <name evidence="3" type="ORF">R50_2599</name>
</gene>
<reference evidence="3 4" key="1">
    <citation type="submission" date="2020-02" db="EMBL/GenBank/DDBJ databases">
        <authorList>
            <person name="Hogendoorn C."/>
        </authorList>
    </citation>
    <scope>NUCLEOTIDE SEQUENCE [LARGE SCALE GENOMIC DNA]</scope>
    <source>
        <strain evidence="3">R501</strain>
    </source>
</reference>
<dbReference type="AlphaFoldDB" id="A0A6F8ZJN6"/>
<dbReference type="KEGG" id="hfv:R50_2599"/>
<accession>A0A6F8ZJN6</accession>
<dbReference type="InterPro" id="IPR021309">
    <property type="entry name" value="YgaP-like_TM"/>
</dbReference>
<organism evidence="3 4">
    <name type="scientific">Candidatus Hydrogenisulfobacillus filiaventi</name>
    <dbReference type="NCBI Taxonomy" id="2707344"/>
    <lineage>
        <taxon>Bacteria</taxon>
        <taxon>Bacillati</taxon>
        <taxon>Bacillota</taxon>
        <taxon>Clostridia</taxon>
        <taxon>Eubacteriales</taxon>
        <taxon>Clostridiales Family XVII. Incertae Sedis</taxon>
        <taxon>Candidatus Hydrogenisulfobacillus</taxon>
    </lineage>
</organism>
<evidence type="ECO:0000259" key="2">
    <source>
        <dbReference type="Pfam" id="PF11127"/>
    </source>
</evidence>
<keyword evidence="1" id="KW-0472">Membrane</keyword>
<dbReference type="Proteomes" id="UP000503399">
    <property type="component" value="Chromosome"/>
</dbReference>
<evidence type="ECO:0000256" key="1">
    <source>
        <dbReference type="SAM" id="Phobius"/>
    </source>
</evidence>
<feature type="transmembrane region" description="Helical" evidence="1">
    <location>
        <begin position="35"/>
        <end position="59"/>
    </location>
</feature>
<name>A0A6F8ZJN6_9FIRM</name>
<sequence length="71" mass="7582">MRVNEGTTDRVIRVVLGIVLIVLAVAGWLKPAGPWVFGILGAVSLLTGLTGFCALYRLFGISTCPVPQQKK</sequence>
<evidence type="ECO:0000313" key="3">
    <source>
        <dbReference type="EMBL" id="CAB1130091.1"/>
    </source>
</evidence>
<feature type="transmembrane region" description="Helical" evidence="1">
    <location>
        <begin position="12"/>
        <end position="29"/>
    </location>
</feature>
<dbReference type="EMBL" id="LR778114">
    <property type="protein sequence ID" value="CAB1130091.1"/>
    <property type="molecule type" value="Genomic_DNA"/>
</dbReference>
<protein>
    <recommendedName>
        <fullName evidence="2">Inner membrane protein YgaP-like transmembrane domain-containing protein</fullName>
    </recommendedName>
</protein>
<dbReference type="Pfam" id="PF11127">
    <property type="entry name" value="YgaP-like_TM"/>
    <property type="match status" value="1"/>
</dbReference>